<dbReference type="AlphaFoldDB" id="A0A2H3G1L9"/>
<dbReference type="InterPro" id="IPR001138">
    <property type="entry name" value="Zn2Cys6_DnaBD"/>
</dbReference>
<reference evidence="4 5" key="2">
    <citation type="journal article" date="2017" name="Sci. Rep.">
        <title>A mobile pathogenicity chromosome in Fusarium oxysporum for infection of multiple cucurbit species.</title>
        <authorList>
            <person name="van Dam P."/>
            <person name="Fokkens L."/>
            <person name="Ayukawa Y."/>
            <person name="van der Gragt M."/>
            <person name="Ter Horst A."/>
            <person name="Brankovics B."/>
            <person name="Houterman P.M."/>
            <person name="Arie T."/>
            <person name="Rep M."/>
        </authorList>
    </citation>
    <scope>NUCLEOTIDE SEQUENCE [LARGE SCALE GENOMIC DNA]</scope>
    <source>
        <strain evidence="4 5">Forc016</strain>
    </source>
</reference>
<gene>
    <name evidence="4" type="ORF">AU210_015444</name>
</gene>
<evidence type="ECO:0000256" key="2">
    <source>
        <dbReference type="SAM" id="Coils"/>
    </source>
</evidence>
<dbReference type="SMART" id="SM00066">
    <property type="entry name" value="GAL4"/>
    <property type="match status" value="1"/>
</dbReference>
<dbReference type="InterPro" id="IPR036864">
    <property type="entry name" value="Zn2-C6_fun-type_DNA-bd_sf"/>
</dbReference>
<reference evidence="4 5" key="1">
    <citation type="journal article" date="2016" name="Environ. Microbiol.">
        <title>Effector profiles distinguish formae speciales of Fusarium oxysporum.</title>
        <authorList>
            <person name="van Dam P."/>
            <person name="Fokkens L."/>
            <person name="Schmidt S.M."/>
            <person name="Linmans J.H."/>
            <person name="Kistler H.C."/>
            <person name="Ma L.J."/>
            <person name="Rep M."/>
        </authorList>
    </citation>
    <scope>NUCLEOTIDE SEQUENCE [LARGE SCALE GENOMIC DNA]</scope>
    <source>
        <strain evidence="4 5">Forc016</strain>
    </source>
</reference>
<name>A0A2H3G1L9_FUSOX</name>
<evidence type="ECO:0000259" key="3">
    <source>
        <dbReference type="PROSITE" id="PS50048"/>
    </source>
</evidence>
<dbReference type="PANTHER" id="PTHR37012:SF2">
    <property type="entry name" value="BZIP DOMAIN-CONTAINING PROTEIN-RELATED"/>
    <property type="match status" value="1"/>
</dbReference>
<feature type="domain" description="Zn(2)-C6 fungal-type" evidence="3">
    <location>
        <begin position="38"/>
        <end position="68"/>
    </location>
</feature>
<proteinExistence type="predicted"/>
<feature type="coiled-coil region" evidence="2">
    <location>
        <begin position="70"/>
        <end position="104"/>
    </location>
</feature>
<evidence type="ECO:0000256" key="1">
    <source>
        <dbReference type="ARBA" id="ARBA00023242"/>
    </source>
</evidence>
<keyword evidence="2" id="KW-0175">Coiled coil</keyword>
<dbReference type="InterPro" id="IPR021833">
    <property type="entry name" value="DUF3425"/>
</dbReference>
<comment type="caution">
    <text evidence="4">The sequence shown here is derived from an EMBL/GenBank/DDBJ whole genome shotgun (WGS) entry which is preliminary data.</text>
</comment>
<dbReference type="Pfam" id="PF00172">
    <property type="entry name" value="Zn_clus"/>
    <property type="match status" value="1"/>
</dbReference>
<dbReference type="CDD" id="cd00067">
    <property type="entry name" value="GAL4"/>
    <property type="match status" value="1"/>
</dbReference>
<protein>
    <recommendedName>
        <fullName evidence="3">Zn(2)-C6 fungal-type domain-containing protein</fullName>
    </recommendedName>
</protein>
<organism evidence="4 5">
    <name type="scientific">Fusarium oxysporum f. sp. radicis-cucumerinum</name>
    <dbReference type="NCBI Taxonomy" id="327505"/>
    <lineage>
        <taxon>Eukaryota</taxon>
        <taxon>Fungi</taxon>
        <taxon>Dikarya</taxon>
        <taxon>Ascomycota</taxon>
        <taxon>Pezizomycotina</taxon>
        <taxon>Sordariomycetes</taxon>
        <taxon>Hypocreomycetidae</taxon>
        <taxon>Hypocreales</taxon>
        <taxon>Nectriaceae</taxon>
        <taxon>Fusarium</taxon>
        <taxon>Fusarium oxysporum species complex</taxon>
    </lineage>
</organism>
<dbReference type="GO" id="GO:0008270">
    <property type="term" value="F:zinc ion binding"/>
    <property type="evidence" value="ECO:0007669"/>
    <property type="project" value="InterPro"/>
</dbReference>
<keyword evidence="1" id="KW-0539">Nucleus</keyword>
<evidence type="ECO:0000313" key="5">
    <source>
        <dbReference type="Proteomes" id="UP000219602"/>
    </source>
</evidence>
<evidence type="ECO:0000313" key="4">
    <source>
        <dbReference type="EMBL" id="PCD23930.1"/>
    </source>
</evidence>
<dbReference type="PANTHER" id="PTHR37012">
    <property type="entry name" value="B-ZIP TRANSCRIPTION FACTOR (EUROFUNG)-RELATED"/>
    <property type="match status" value="1"/>
</dbReference>
<dbReference type="Gene3D" id="4.10.240.10">
    <property type="entry name" value="Zn(2)-C6 fungal-type DNA-binding domain"/>
    <property type="match status" value="1"/>
</dbReference>
<dbReference type="GO" id="GO:0000981">
    <property type="term" value="F:DNA-binding transcription factor activity, RNA polymerase II-specific"/>
    <property type="evidence" value="ECO:0007669"/>
    <property type="project" value="InterPro"/>
</dbReference>
<dbReference type="EMBL" id="MABQ02000011">
    <property type="protein sequence ID" value="PCD23930.1"/>
    <property type="molecule type" value="Genomic_DNA"/>
</dbReference>
<dbReference type="PROSITE" id="PS00463">
    <property type="entry name" value="ZN2_CY6_FUNGAL_1"/>
    <property type="match status" value="1"/>
</dbReference>
<accession>A0A2H3G1L9</accession>
<dbReference type="PROSITE" id="PS50048">
    <property type="entry name" value="ZN2_CY6_FUNGAL_2"/>
    <property type="match status" value="1"/>
</dbReference>
<dbReference type="Pfam" id="PF11905">
    <property type="entry name" value="DUF3425"/>
    <property type="match status" value="1"/>
</dbReference>
<dbReference type="Proteomes" id="UP000219602">
    <property type="component" value="Chromosome 13"/>
</dbReference>
<dbReference type="SUPFAM" id="SSF57701">
    <property type="entry name" value="Zn2/Cys6 DNA-binding domain"/>
    <property type="match status" value="1"/>
</dbReference>
<dbReference type="STRING" id="327505.A0A2H3G1L9"/>
<sequence length="611" mass="69090">MALPYRPIRAAPVKEGTTPPRTLIERAVSKRSGIIKSACWECRKRKAKCNGKKPVCINCSKYDRECVYDSDIMESRVKGLQQANQKLEDELAAAKLLMRQIANGSAQLRSAVSELLEEDKQPSEITELLKNDEYANDKMDEADSGRLSSTLKDPILRDVANGTSHLFPVEKFESFSADSSSMKQESSPDTDSRIAMESAAGVTYTANPSTISTPNYTSTETLIHDTQTSTPSFTDSAESIPFYSSQLPYSQSSIISTNNSLPDELPTLTHQPDNERIIAQQTEHTSLFFQPLFNHNDYYLSTSITTPVPQETQDIDSATLSVGDEYPDSTHANFPAELSSRVRVAEEELQDRELRIYPNYENNFGNLTLSNSIRANGYPRHIQDAQIRNIFVPSWAATTLNTELDPGDMSNAFGDIYQKTTSLLRKGEPFNRVIGDHPNIAALYDQDQFDRSCLLSQWAARMVHSVKCQGYDFTCFASMNVFWYMMRWMIYPSPETYAAMPEWIRPTTNQLFTPHISMADFVLWPAFRDLVVQFPQLQERMAWLADMSMYIRCEWPYALEDALKPDPVNGTIDLVDLAKEHIWNLGSWSVGPSFRKFVANADAYLQIRNGQ</sequence>